<dbReference type="OrthoDB" id="114943at2"/>
<sequence length="192" mass="21626">MLSEKLKTETLSNHQQLEKKLVAQMKAIRSESDYAALLQLFYTYFGALEKRIDQYITPAILADYADRRKTEALAKDISDLGAEPSSLAPETALPPINNQLEAYGALYVIEGSTLGGKIISKMMAQQLALENNKGLSFFTGYADKSNEMWDKFKESLNLQPKSSVEEQTVIDSANETFLKFKQWFDHNQAQLS</sequence>
<comment type="caution">
    <text evidence="1">The sequence shown here is derived from an EMBL/GenBank/DDBJ whole genome shotgun (WGS) entry which is preliminary data.</text>
</comment>
<dbReference type="RefSeq" id="WP_157542369.1">
    <property type="nucleotide sequence ID" value="NZ_WQLA01000005.1"/>
</dbReference>
<dbReference type="AlphaFoldDB" id="A0A6I4IA07"/>
<evidence type="ECO:0000313" key="2">
    <source>
        <dbReference type="Proteomes" id="UP000434850"/>
    </source>
</evidence>
<dbReference type="GO" id="GO:0006788">
    <property type="term" value="P:heme oxidation"/>
    <property type="evidence" value="ECO:0007669"/>
    <property type="project" value="InterPro"/>
</dbReference>
<accession>A0A6I4IA07</accession>
<proteinExistence type="predicted"/>
<protein>
    <submittedName>
        <fullName evidence="1">Heme oxygenase</fullName>
    </submittedName>
</protein>
<dbReference type="Proteomes" id="UP000434850">
    <property type="component" value="Unassembled WGS sequence"/>
</dbReference>
<dbReference type="SUPFAM" id="SSF48613">
    <property type="entry name" value="Heme oxygenase-like"/>
    <property type="match status" value="1"/>
</dbReference>
<dbReference type="InterPro" id="IPR016053">
    <property type="entry name" value="Haem_Oase-like"/>
</dbReference>
<dbReference type="Pfam" id="PF01126">
    <property type="entry name" value="Heme_oxygenase"/>
    <property type="match status" value="1"/>
</dbReference>
<keyword evidence="2" id="KW-1185">Reference proteome</keyword>
<dbReference type="EMBL" id="WQLA01000005">
    <property type="protein sequence ID" value="MVN92040.1"/>
    <property type="molecule type" value="Genomic_DNA"/>
</dbReference>
<dbReference type="InterPro" id="IPR016084">
    <property type="entry name" value="Haem_Oase-like_multi-hlx"/>
</dbReference>
<gene>
    <name evidence="1" type="ORF">GO816_12965</name>
</gene>
<dbReference type="Gene3D" id="1.20.910.10">
    <property type="entry name" value="Heme oxygenase-like"/>
    <property type="match status" value="1"/>
</dbReference>
<name>A0A6I4IA07_9SPHI</name>
<evidence type="ECO:0000313" key="1">
    <source>
        <dbReference type="EMBL" id="MVN92040.1"/>
    </source>
</evidence>
<organism evidence="1 2">
    <name type="scientific">Mucilaginibacter aquatilis</name>
    <dbReference type="NCBI Taxonomy" id="1517760"/>
    <lineage>
        <taxon>Bacteria</taxon>
        <taxon>Pseudomonadati</taxon>
        <taxon>Bacteroidota</taxon>
        <taxon>Sphingobacteriia</taxon>
        <taxon>Sphingobacteriales</taxon>
        <taxon>Sphingobacteriaceae</taxon>
        <taxon>Mucilaginibacter</taxon>
    </lineage>
</organism>
<dbReference type="GO" id="GO:0004392">
    <property type="term" value="F:heme oxygenase (decyclizing) activity"/>
    <property type="evidence" value="ECO:0007669"/>
    <property type="project" value="InterPro"/>
</dbReference>
<dbReference type="CDD" id="cd19166">
    <property type="entry name" value="HemeO-bac"/>
    <property type="match status" value="1"/>
</dbReference>
<reference evidence="1 2" key="1">
    <citation type="submission" date="2019-12" db="EMBL/GenBank/DDBJ databases">
        <title>Mucilaginibacter sp. HME9299 genome sequencing and assembly.</title>
        <authorList>
            <person name="Kang H."/>
            <person name="Kim H."/>
            <person name="Joh K."/>
        </authorList>
    </citation>
    <scope>NUCLEOTIDE SEQUENCE [LARGE SCALE GENOMIC DNA]</scope>
    <source>
        <strain evidence="1 2">HME9299</strain>
    </source>
</reference>